<evidence type="ECO:0000256" key="4">
    <source>
        <dbReference type="SAM" id="MobiDB-lite"/>
    </source>
</evidence>
<evidence type="ECO:0000313" key="7">
    <source>
        <dbReference type="Proteomes" id="UP000014500"/>
    </source>
</evidence>
<keyword evidence="3" id="KW-0378">Hydrolase</keyword>
<dbReference type="PROSITE" id="PS51858">
    <property type="entry name" value="PPPDE"/>
    <property type="match status" value="1"/>
</dbReference>
<organism evidence="6 7">
    <name type="scientific">Strigamia maritima</name>
    <name type="common">European centipede</name>
    <name type="synonym">Geophilus maritimus</name>
    <dbReference type="NCBI Taxonomy" id="126957"/>
    <lineage>
        <taxon>Eukaryota</taxon>
        <taxon>Metazoa</taxon>
        <taxon>Ecdysozoa</taxon>
        <taxon>Arthropoda</taxon>
        <taxon>Myriapoda</taxon>
        <taxon>Chilopoda</taxon>
        <taxon>Pleurostigmophora</taxon>
        <taxon>Geophilomorpha</taxon>
        <taxon>Linotaeniidae</taxon>
        <taxon>Strigamia</taxon>
    </lineage>
</organism>
<keyword evidence="2" id="KW-0645">Protease</keyword>
<dbReference type="STRING" id="126957.T1IR74"/>
<dbReference type="GO" id="GO:0006508">
    <property type="term" value="P:proteolysis"/>
    <property type="evidence" value="ECO:0007669"/>
    <property type="project" value="UniProtKB-KW"/>
</dbReference>
<dbReference type="EnsemblMetazoa" id="SMAR003558-RA">
    <property type="protein sequence ID" value="SMAR003558-PA"/>
    <property type="gene ID" value="SMAR003558"/>
</dbReference>
<feature type="compositionally biased region" description="Polar residues" evidence="4">
    <location>
        <begin position="167"/>
        <end position="182"/>
    </location>
</feature>
<dbReference type="Pfam" id="PF05903">
    <property type="entry name" value="Peptidase_C97"/>
    <property type="match status" value="1"/>
</dbReference>
<dbReference type="InterPro" id="IPR042266">
    <property type="entry name" value="PPPDE_sf"/>
</dbReference>
<reference evidence="7" key="1">
    <citation type="submission" date="2011-05" db="EMBL/GenBank/DDBJ databases">
        <authorList>
            <person name="Richards S.R."/>
            <person name="Qu J."/>
            <person name="Jiang H."/>
            <person name="Jhangiani S.N."/>
            <person name="Agravi P."/>
            <person name="Goodspeed R."/>
            <person name="Gross S."/>
            <person name="Mandapat C."/>
            <person name="Jackson L."/>
            <person name="Mathew T."/>
            <person name="Pu L."/>
            <person name="Thornton R."/>
            <person name="Saada N."/>
            <person name="Wilczek-Boney K.B."/>
            <person name="Lee S."/>
            <person name="Kovar C."/>
            <person name="Wu Y."/>
            <person name="Scherer S.E."/>
            <person name="Worley K.C."/>
            <person name="Muzny D.M."/>
            <person name="Gibbs R."/>
        </authorList>
    </citation>
    <scope>NUCLEOTIDE SEQUENCE</scope>
    <source>
        <strain evidence="7">Brora</strain>
    </source>
</reference>
<dbReference type="InterPro" id="IPR008580">
    <property type="entry name" value="PPPDE_dom"/>
</dbReference>
<dbReference type="SMART" id="SM01179">
    <property type="entry name" value="DUF862"/>
    <property type="match status" value="1"/>
</dbReference>
<feature type="region of interest" description="Disordered" evidence="4">
    <location>
        <begin position="152"/>
        <end position="190"/>
    </location>
</feature>
<keyword evidence="7" id="KW-1185">Reference proteome</keyword>
<dbReference type="GO" id="GO:0008233">
    <property type="term" value="F:peptidase activity"/>
    <property type="evidence" value="ECO:0007669"/>
    <property type="project" value="UniProtKB-KW"/>
</dbReference>
<name>T1IR74_STRMM</name>
<dbReference type="PANTHER" id="PTHR12378">
    <property type="entry name" value="DESUMOYLATING ISOPEPTIDASE"/>
    <property type="match status" value="1"/>
</dbReference>
<dbReference type="AlphaFoldDB" id="T1IR74"/>
<dbReference type="PhylomeDB" id="T1IR74"/>
<dbReference type="eggNOG" id="KOG0324">
    <property type="taxonomic scope" value="Eukaryota"/>
</dbReference>
<evidence type="ECO:0000259" key="5">
    <source>
        <dbReference type="PROSITE" id="PS51858"/>
    </source>
</evidence>
<evidence type="ECO:0000256" key="1">
    <source>
        <dbReference type="ARBA" id="ARBA00008140"/>
    </source>
</evidence>
<dbReference type="Gene3D" id="3.90.1720.30">
    <property type="entry name" value="PPPDE domains"/>
    <property type="match status" value="1"/>
</dbReference>
<sequence>EKRVNGLWHTSVVIFGHEYFYGNRGINSVKPAGTILGNPLEILKLGTTQIKFSEFEDFICELGDTKYSSELYHMFQHNCNKFTQELVTYLTGKNIPEYLLILPKEVINTTLGESLRNLLAPVNLKAETKGSKTDKIKMKDVRKDVPSLKAIGEALPTDNAEVPAPNLENQENKSSTSVSSDLVNEDEPGISDTSKHSYFEILNEISQAELIREDKIEPKLWELKESLVASKRRQTTPLIINNIDIMACMALVAVGVPITDVNPKFERLALACLLFSFTLLPHE</sequence>
<evidence type="ECO:0000256" key="2">
    <source>
        <dbReference type="ARBA" id="ARBA00022670"/>
    </source>
</evidence>
<accession>T1IR74</accession>
<dbReference type="PANTHER" id="PTHR12378:SF7">
    <property type="entry name" value="DESUMOYLATING ISOPEPTIDASE 1"/>
    <property type="match status" value="1"/>
</dbReference>
<dbReference type="GO" id="GO:0070646">
    <property type="term" value="P:protein modification by small protein removal"/>
    <property type="evidence" value="ECO:0007669"/>
    <property type="project" value="TreeGrafter"/>
</dbReference>
<evidence type="ECO:0000313" key="6">
    <source>
        <dbReference type="EnsemblMetazoa" id="SMAR003558-PA"/>
    </source>
</evidence>
<proteinExistence type="inferred from homology"/>
<dbReference type="Proteomes" id="UP000014500">
    <property type="component" value="Unassembled WGS sequence"/>
</dbReference>
<dbReference type="EMBL" id="JH431338">
    <property type="status" value="NOT_ANNOTATED_CDS"/>
    <property type="molecule type" value="Genomic_DNA"/>
</dbReference>
<evidence type="ECO:0000256" key="3">
    <source>
        <dbReference type="ARBA" id="ARBA00022801"/>
    </source>
</evidence>
<comment type="similarity">
    <text evidence="1">Belongs to the DeSI family.</text>
</comment>
<protein>
    <recommendedName>
        <fullName evidence="5">PPPDE domain-containing protein</fullName>
    </recommendedName>
</protein>
<feature type="domain" description="PPPDE" evidence="5">
    <location>
        <begin position="1"/>
        <end position="120"/>
    </location>
</feature>
<dbReference type="HOGENOM" id="CLU_985452_0_0_1"/>
<reference evidence="6" key="2">
    <citation type="submission" date="2015-02" db="UniProtKB">
        <authorList>
            <consortium name="EnsemblMetazoa"/>
        </authorList>
    </citation>
    <scope>IDENTIFICATION</scope>
</reference>